<comment type="caution">
    <text evidence="1">The sequence shown here is derived from an EMBL/GenBank/DDBJ whole genome shotgun (WGS) entry which is preliminary data.</text>
</comment>
<reference evidence="1" key="1">
    <citation type="submission" date="2022-06" db="EMBL/GenBank/DDBJ databases">
        <authorList>
            <person name="Legras J.-L."/>
            <person name="Devillers H."/>
            <person name="Grondin C."/>
        </authorList>
    </citation>
    <scope>NUCLEOTIDE SEQUENCE</scope>
    <source>
        <strain evidence="1">CLIB 1444</strain>
    </source>
</reference>
<keyword evidence="2" id="KW-1185">Reference proteome</keyword>
<dbReference type="EMBL" id="CALSDN010000004">
    <property type="protein sequence ID" value="CAH6720833.1"/>
    <property type="molecule type" value="Genomic_DNA"/>
</dbReference>
<organism evidence="1 2">
    <name type="scientific">[Candida] jaroonii</name>
    <dbReference type="NCBI Taxonomy" id="467808"/>
    <lineage>
        <taxon>Eukaryota</taxon>
        <taxon>Fungi</taxon>
        <taxon>Dikarya</taxon>
        <taxon>Ascomycota</taxon>
        <taxon>Saccharomycotina</taxon>
        <taxon>Pichiomycetes</taxon>
        <taxon>Debaryomycetaceae</taxon>
        <taxon>Yamadazyma</taxon>
    </lineage>
</organism>
<name>A0ACA9Y823_9ASCO</name>
<evidence type="ECO:0000313" key="1">
    <source>
        <dbReference type="EMBL" id="CAH6720833.1"/>
    </source>
</evidence>
<dbReference type="Proteomes" id="UP001152531">
    <property type="component" value="Unassembled WGS sequence"/>
</dbReference>
<protein>
    <submittedName>
        <fullName evidence="1">Uncharacterized protein</fullName>
    </submittedName>
</protein>
<evidence type="ECO:0000313" key="2">
    <source>
        <dbReference type="Proteomes" id="UP001152531"/>
    </source>
</evidence>
<gene>
    <name evidence="1" type="ORF">CLIB1444_04S08966</name>
</gene>
<accession>A0ACA9Y823</accession>
<sequence>MNLESRLSECLNDVLRTAGYMFEIINKNKKQSNFITGTNNQLIPPIITAQLGSSISKFDDVLDETMGKFDDAKWCIDSMVESKQKQVEMRKEEEERQRRLKEEEAKKEEAKKEEAKKEEERQKKLEEARKEEARKEEARKEEARKEQLKKEKPEEKKDDFDFMQFDFMNDVNNDIPNPSDILSSIDYLDLNPEKKQEPPAGNTSEEKKVEDLDINNILGNNDSILDGLNMSLLDEQPQDINVEEDFDVDNFLNQFDN</sequence>
<proteinExistence type="predicted"/>